<dbReference type="NCBIfam" id="TIGR00022">
    <property type="entry name" value="YhcH/YjgK/YiaL family protein"/>
    <property type="match status" value="1"/>
</dbReference>
<proteinExistence type="predicted"/>
<name>A0A0S6VUC0_9BACT</name>
<dbReference type="Pfam" id="PF04074">
    <property type="entry name" value="DUF386"/>
    <property type="match status" value="1"/>
</dbReference>
<dbReference type="PANTHER" id="PTHR34986">
    <property type="entry name" value="EVOLVED BETA-GALACTOSIDASE SUBUNIT BETA"/>
    <property type="match status" value="1"/>
</dbReference>
<dbReference type="AlphaFoldDB" id="A0A0S6VUC0"/>
<dbReference type="Proteomes" id="UP000030700">
    <property type="component" value="Unassembled WGS sequence"/>
</dbReference>
<dbReference type="HOGENOM" id="CLU_2448593_0_0_0"/>
<gene>
    <name evidence="1" type="ORF">U14_00827</name>
</gene>
<evidence type="ECO:0000313" key="1">
    <source>
        <dbReference type="EMBL" id="GAK49604.1"/>
    </source>
</evidence>
<dbReference type="PANTHER" id="PTHR34986:SF1">
    <property type="entry name" value="PROTEIN YIAL"/>
    <property type="match status" value="1"/>
</dbReference>
<dbReference type="STRING" id="1499966.U14_00827"/>
<dbReference type="SUPFAM" id="SSF51197">
    <property type="entry name" value="Clavaminate synthase-like"/>
    <property type="match status" value="1"/>
</dbReference>
<keyword evidence="2" id="KW-1185">Reference proteome</keyword>
<dbReference type="GO" id="GO:0005829">
    <property type="term" value="C:cytosol"/>
    <property type="evidence" value="ECO:0007669"/>
    <property type="project" value="TreeGrafter"/>
</dbReference>
<protein>
    <recommendedName>
        <fullName evidence="3">YhcH/YjgK/YiaL family protein</fullName>
    </recommendedName>
</protein>
<dbReference type="InterPro" id="IPR004375">
    <property type="entry name" value="NanQ/TabA/YiaL"/>
</dbReference>
<dbReference type="EMBL" id="DF820455">
    <property type="protein sequence ID" value="GAK49604.1"/>
    <property type="molecule type" value="Genomic_DNA"/>
</dbReference>
<reference evidence="1" key="1">
    <citation type="journal article" date="2015" name="PeerJ">
        <title>First genomic representation of candidate bacterial phylum KSB3 points to enhanced environmental sensing as a trigger of wastewater bulking.</title>
        <authorList>
            <person name="Sekiguchi Y."/>
            <person name="Ohashi A."/>
            <person name="Parks D.H."/>
            <person name="Yamauchi T."/>
            <person name="Tyson G.W."/>
            <person name="Hugenholtz P."/>
        </authorList>
    </citation>
    <scope>NUCLEOTIDE SEQUENCE [LARGE SCALE GENOMIC DNA]</scope>
</reference>
<evidence type="ECO:0008006" key="3">
    <source>
        <dbReference type="Google" id="ProtNLM"/>
    </source>
</evidence>
<organism evidence="1">
    <name type="scientific">Candidatus Moduliflexus flocculans</name>
    <dbReference type="NCBI Taxonomy" id="1499966"/>
    <lineage>
        <taxon>Bacteria</taxon>
        <taxon>Candidatus Moduliflexota</taxon>
        <taxon>Candidatus Moduliflexia</taxon>
        <taxon>Candidatus Moduliflexales</taxon>
        <taxon>Candidatus Moduliflexaceae</taxon>
    </lineage>
</organism>
<accession>A0A0S6VUC0</accession>
<dbReference type="Gene3D" id="2.60.120.370">
    <property type="entry name" value="YhcH/YjgK/YiaL"/>
    <property type="match status" value="1"/>
</dbReference>
<dbReference type="InterPro" id="IPR037012">
    <property type="entry name" value="NanQ/TabA/YiaL_sf"/>
</dbReference>
<sequence>MDEGNFEAHKQYVDIQIVIDGSEDVAWAELSDLHEEIAYNPEKDALYLSGATTHSMNIGKDMFYIAFPHDAHRPVRHIGEPQSFKKIVL</sequence>
<evidence type="ECO:0000313" key="2">
    <source>
        <dbReference type="Proteomes" id="UP000030700"/>
    </source>
</evidence>